<dbReference type="Proteomes" id="UP000243063">
    <property type="component" value="Chromosome I"/>
</dbReference>
<evidence type="ECO:0000313" key="3">
    <source>
        <dbReference type="EMBL" id="SDT90650.1"/>
    </source>
</evidence>
<gene>
    <name evidence="3" type="ORF">SAMN05216580_0337</name>
</gene>
<feature type="chain" id="PRO_5009272783" description="DUF3298 domain-containing protein" evidence="1">
    <location>
        <begin position="23"/>
        <end position="244"/>
    </location>
</feature>
<evidence type="ECO:0000256" key="1">
    <source>
        <dbReference type="SAM" id="SignalP"/>
    </source>
</evidence>
<reference evidence="4" key="1">
    <citation type="submission" date="2016-10" db="EMBL/GenBank/DDBJ databases">
        <authorList>
            <person name="Varghese N."/>
            <person name="Submissions S."/>
        </authorList>
    </citation>
    <scope>NUCLEOTIDE SEQUENCE [LARGE SCALE GENOMIC DNA]</scope>
    <source>
        <strain evidence="4">CCTCC 2012022</strain>
    </source>
</reference>
<feature type="signal peptide" evidence="1">
    <location>
        <begin position="1"/>
        <end position="22"/>
    </location>
</feature>
<dbReference type="OrthoDB" id="8610451at2"/>
<accession>A0A1H2E6E0</accession>
<dbReference type="PROSITE" id="PS51257">
    <property type="entry name" value="PROKAR_LIPOPROTEIN"/>
    <property type="match status" value="1"/>
</dbReference>
<protein>
    <recommendedName>
        <fullName evidence="2">DUF3298 domain-containing protein</fullName>
    </recommendedName>
</protein>
<dbReference type="RefSeq" id="WP_090211644.1">
    <property type="nucleotide sequence ID" value="NZ_LT629780.1"/>
</dbReference>
<keyword evidence="4" id="KW-1185">Reference proteome</keyword>
<dbReference type="EMBL" id="LT629780">
    <property type="protein sequence ID" value="SDT90650.1"/>
    <property type="molecule type" value="Genomic_DNA"/>
</dbReference>
<dbReference type="Gene3D" id="3.30.565.40">
    <property type="entry name" value="Fervidobacterium nodosum Rt17-B1 like"/>
    <property type="match status" value="1"/>
</dbReference>
<dbReference type="InterPro" id="IPR037126">
    <property type="entry name" value="PdaC/RsiV-like_sf"/>
</dbReference>
<evidence type="ECO:0000313" key="4">
    <source>
        <dbReference type="Proteomes" id="UP000243063"/>
    </source>
</evidence>
<proteinExistence type="predicted"/>
<name>A0A1H2E6E0_9GAMM</name>
<keyword evidence="1" id="KW-0732">Signal</keyword>
<feature type="domain" description="DUF3298" evidence="2">
    <location>
        <begin position="153"/>
        <end position="229"/>
    </location>
</feature>
<dbReference type="STRING" id="1245526.SAMN05216580_0337"/>
<sequence>MRPLPLFALAYLPLLGACQWLAPQPASPAVQKIAWEQRAEGCQSERCSLVNVETLRISDVPALDAQIERALLAMTREADGQPLPASLRGYADALLAESREGRETWLQAKLVDRHGDLLVIELSSYLYSGGAHGMPGRGFINYSLSRQRALQLDDLLLPGQEDAFWTAAREARRDWLKAQQLDQNRDFQASWPFVPTANIALLHDKLQLKYDVYALAPYAMGHPTLEIPYPRLQGVLRPEYLPAR</sequence>
<dbReference type="InterPro" id="IPR021729">
    <property type="entry name" value="DUF3298"/>
</dbReference>
<evidence type="ECO:0000259" key="2">
    <source>
        <dbReference type="Pfam" id="PF11738"/>
    </source>
</evidence>
<dbReference type="Pfam" id="PF11738">
    <property type="entry name" value="DUF3298"/>
    <property type="match status" value="1"/>
</dbReference>
<dbReference type="AlphaFoldDB" id="A0A1H2E6E0"/>
<organism evidence="3 4">
    <name type="scientific">Geopseudomonas guangdongensis</name>
    <dbReference type="NCBI Taxonomy" id="1245526"/>
    <lineage>
        <taxon>Bacteria</taxon>
        <taxon>Pseudomonadati</taxon>
        <taxon>Pseudomonadota</taxon>
        <taxon>Gammaproteobacteria</taxon>
        <taxon>Pseudomonadales</taxon>
        <taxon>Pseudomonadaceae</taxon>
        <taxon>Geopseudomonas</taxon>
    </lineage>
</organism>
<dbReference type="Gene3D" id="3.90.640.20">
    <property type="entry name" value="Heat-shock cognate protein, ATPase"/>
    <property type="match status" value="1"/>
</dbReference>